<evidence type="ECO:0000259" key="5">
    <source>
        <dbReference type="Pfam" id="PF13001"/>
    </source>
</evidence>
<dbReference type="SUPFAM" id="SSF48371">
    <property type="entry name" value="ARM repeat"/>
    <property type="match status" value="4"/>
</dbReference>
<dbReference type="Pfam" id="PF23731">
    <property type="entry name" value="ARM_ECM29_C"/>
    <property type="match status" value="1"/>
</dbReference>
<evidence type="ECO:0000256" key="3">
    <source>
        <dbReference type="ARBA" id="ARBA00022737"/>
    </source>
</evidence>
<dbReference type="Pfam" id="PF24492">
    <property type="entry name" value="HEAT_ECM29"/>
    <property type="match status" value="1"/>
</dbReference>
<organism evidence="8 9">
    <name type="scientific">Hypothenemus hampei</name>
    <name type="common">Coffee berry borer</name>
    <dbReference type="NCBI Taxonomy" id="57062"/>
    <lineage>
        <taxon>Eukaryota</taxon>
        <taxon>Metazoa</taxon>
        <taxon>Ecdysozoa</taxon>
        <taxon>Arthropoda</taxon>
        <taxon>Hexapoda</taxon>
        <taxon>Insecta</taxon>
        <taxon>Pterygota</taxon>
        <taxon>Neoptera</taxon>
        <taxon>Endopterygota</taxon>
        <taxon>Coleoptera</taxon>
        <taxon>Polyphaga</taxon>
        <taxon>Cucujiformia</taxon>
        <taxon>Curculionidae</taxon>
        <taxon>Scolytinae</taxon>
        <taxon>Hypothenemus</taxon>
    </lineage>
</organism>
<dbReference type="InterPro" id="IPR055443">
    <property type="entry name" value="HEAT_ECM29"/>
</dbReference>
<dbReference type="Pfam" id="PF13001">
    <property type="entry name" value="ECM29_N"/>
    <property type="match status" value="1"/>
</dbReference>
<comment type="subcellular location">
    <subcellularLocation>
        <location evidence="1">Cytoplasm</location>
    </subcellularLocation>
</comment>
<feature type="domain" description="Proteasome adapter and scaffold protein ECM29 HEAT-repeat" evidence="7">
    <location>
        <begin position="1261"/>
        <end position="1421"/>
    </location>
</feature>
<evidence type="ECO:0000313" key="9">
    <source>
        <dbReference type="Proteomes" id="UP001566132"/>
    </source>
</evidence>
<evidence type="ECO:0000259" key="7">
    <source>
        <dbReference type="Pfam" id="PF24492"/>
    </source>
</evidence>
<dbReference type="InterPro" id="IPR011989">
    <property type="entry name" value="ARM-like"/>
</dbReference>
<keyword evidence="9" id="KW-1185">Reference proteome</keyword>
<dbReference type="Proteomes" id="UP001566132">
    <property type="component" value="Unassembled WGS sequence"/>
</dbReference>
<dbReference type="InterPro" id="IPR055444">
    <property type="entry name" value="ARM_ECM29"/>
</dbReference>
<accession>A0ABD1F9H2</accession>
<reference evidence="8 9" key="1">
    <citation type="submission" date="2024-05" db="EMBL/GenBank/DDBJ databases">
        <title>Genetic variation in Jamaican populations of the coffee berry borer (Hypothenemus hampei).</title>
        <authorList>
            <person name="Errbii M."/>
            <person name="Myrie A."/>
        </authorList>
    </citation>
    <scope>NUCLEOTIDE SEQUENCE [LARGE SCALE GENOMIC DNA]</scope>
    <source>
        <strain evidence="8">JA-Hopewell-2020-01-JO</strain>
        <tissue evidence="8">Whole body</tissue>
    </source>
</reference>
<feature type="domain" description="ECM29 ARM-like repeats" evidence="6">
    <location>
        <begin position="595"/>
        <end position="777"/>
    </location>
</feature>
<sequence>MAQTAEDLMLLERVFLRIGSATTDEQLENVLAKFLVPVLFKLSSPEEAVRKKVMELLIHVNKLVKSRPNVQLPVETLLSQYQDPNVSSFVINFAILYLRSGFPRLPSEKQIELIPVLISSLHGKPLQHMNSLLLLIVPLLDKVKVPTDPEKIKTFLDLDKHVDVAKHFLEILFDIILLPYSSLNLQQETETNNQIPVPSGMSEISLKRIIENKPFKIEEFESIKLGILKFLAHGIFKPQDVLMHFIVAASDTRFAVAYLAEMELKKILGSVDWTSPQISQPLFLLFLGSKSNKPEQTKVPANTRIRLKLLTYLCRVQGEGFLFPFCLQVIFDSLYGTNTNTKLKTLALNFTGNLIRHSTGDSLKKLSPILLGGLTKQLKEGDNEHQGQCYVNIGMLAQKFPEIVFENVGILQQYFNNLEEAPADLKIHVREGLLNLIQAYHYEVFPDDINKNDRLNMILALIKVKMNSEDSMARFACVRTLTTIFPPNHVPSKFLLLTAIGDRDEDVRQEAVKSIYGTSRQADFDISNISAKMPSFEEMTNYVYNQSSDIMTDKTKVIQIGNHSLPFTAKVYLEILLYLRLCLLKDLDIPLTKDVTKHPCQYTPKIVKHIREMYNNDKGKIALTNYRLMVKNLLLAQPEIETLSFKIEMIGAAPELTTLANSDLKWVRDQLNNVKEDVREYAALLYSLLTKELSMDNFDSEIKYLIEQTSKNNLETQHGALLALGNCLEAYILKLRREGTCFDKEDVIKQCLNVLATFLKNKNMLLVGGAIYSIGLIARVTNLPLENGNTLDDGSPNAKKPAIGINKFELVETLLEFMNNAKLSVKIREKAARSLGLLCVGEQFPHTKMIMEGLLKTSKDTKDIEVHFTIGESLLMCCQTIFSPEARDPWLVNPEEFSRDGPDSSIDENLDWFLEQLLQLSREPHPNTKQASSIWLLAILKGCGKREPIANRIQVIQNTFMNFLCENNDIVQDVASKGLCVIYDSFKSEDLLTALVNQLTLGTRNVTQVTSDTKIFQEGQLGSTPSGENLTTYKELCSLASDLNKPDLIYKFMHLANHNAMWNSKKGAAFGFTGIAQKCGEDLKKLMPEIVPKLYRYQFDPTPNIHDSMSNIWRVLVSDPQNALDTYYHEILKDILANMNSNQYRVRQSCCLALQDFLKGSPHRSIHDAVDYMEELWSKLFRVMDDHHEATRTTANKTARVLSKLCVRGSDVSQGKAGVKMMEVMLPILLNNGITHTVSEIRIISLQTVSELVNSAGDQVKPFLAKLIPALLQATGEMESADLSYLSVRMGAQAETQEIIDSARASIAKSHFATQTVSKSLRYADSSMLEELIPKVLELLKSSVGLGTRIACAHFITLLVVQLGMDLQPYAGKILLVLVNGLTDRNSAIRKHNASAIGHLVAVCKSSSLEKLFDKLQLWYFEREDDSIRGSIAYTIHSIGNHNQDVIKTYSKTILPLVFFAKHVEKSPETENTLAIWDEIWSEHSPGTENGIRNNIEPICEMLKNALESPSWTVKAQAANAVATVANKLGSTMEVQHSNSLLRILLNGLNGKTWKGKVKLLKALCSICSNCTESLKLNREIAPEVIIEAICKEARKQEILYKIAALECLGEVVSALDIDVFEQVYVIIKSVLTTNDNKESEEDDDVKNNKENKINLKIAAYEALGKAWPEHSPETQEKYRDLFVNHCVQELPAVMRLVQISVLSALYNFINKLYLLQKDHSELAEKEKLQLKVVIEKLLEAIIYSFSISKHTRLRKEALNIVFCLAKKLKEINANEELQKLTETFSAELGNLSTDTQPEIKCRLQDIKQILF</sequence>
<dbReference type="GO" id="GO:0005737">
    <property type="term" value="C:cytoplasm"/>
    <property type="evidence" value="ECO:0007669"/>
    <property type="project" value="UniProtKB-SubCell"/>
</dbReference>
<name>A0ABD1F9H2_HYPHA</name>
<dbReference type="InterPro" id="IPR024372">
    <property type="entry name" value="Ecm29_N"/>
</dbReference>
<comment type="caution">
    <text evidence="8">The sequence shown here is derived from an EMBL/GenBank/DDBJ whole genome shotgun (WGS) entry which is preliminary data.</text>
</comment>
<dbReference type="EMBL" id="JBDJPC010000002">
    <property type="protein sequence ID" value="KAL1514253.1"/>
    <property type="molecule type" value="Genomic_DNA"/>
</dbReference>
<keyword evidence="4" id="KW-0647">Proteasome</keyword>
<proteinExistence type="predicted"/>
<evidence type="ECO:0000256" key="1">
    <source>
        <dbReference type="ARBA" id="ARBA00004496"/>
    </source>
</evidence>
<evidence type="ECO:0000256" key="2">
    <source>
        <dbReference type="ARBA" id="ARBA00022490"/>
    </source>
</evidence>
<dbReference type="InterPro" id="IPR016024">
    <property type="entry name" value="ARM-type_fold"/>
</dbReference>
<dbReference type="Gene3D" id="1.25.10.10">
    <property type="entry name" value="Leucine-rich Repeat Variant"/>
    <property type="match status" value="4"/>
</dbReference>
<evidence type="ECO:0008006" key="10">
    <source>
        <dbReference type="Google" id="ProtNLM"/>
    </source>
</evidence>
<protein>
    <recommendedName>
        <fullName evidence="10">Proteasome-associated protein ECM29 homolog</fullName>
    </recommendedName>
</protein>
<dbReference type="Pfam" id="PF23702">
    <property type="entry name" value="ARM_ECM29"/>
    <property type="match status" value="1"/>
</dbReference>
<evidence type="ECO:0000313" key="8">
    <source>
        <dbReference type="EMBL" id="KAL1514253.1"/>
    </source>
</evidence>
<keyword evidence="2" id="KW-0963">Cytoplasm</keyword>
<dbReference type="PANTHER" id="PTHR23346:SF19">
    <property type="entry name" value="PROTEASOME ADAPTER AND SCAFFOLD PROTEIN ECM29"/>
    <property type="match status" value="1"/>
</dbReference>
<dbReference type="PANTHER" id="PTHR23346">
    <property type="entry name" value="TRANSLATIONAL ACTIVATOR GCN1-RELATED"/>
    <property type="match status" value="1"/>
</dbReference>
<evidence type="ECO:0000256" key="4">
    <source>
        <dbReference type="ARBA" id="ARBA00022942"/>
    </source>
</evidence>
<evidence type="ECO:0000259" key="6">
    <source>
        <dbReference type="Pfam" id="PF23702"/>
    </source>
</evidence>
<gene>
    <name evidence="8" type="ORF">ABEB36_003540</name>
</gene>
<dbReference type="GO" id="GO:0000502">
    <property type="term" value="C:proteasome complex"/>
    <property type="evidence" value="ECO:0007669"/>
    <property type="project" value="UniProtKB-KW"/>
</dbReference>
<keyword evidence="3" id="KW-0677">Repeat</keyword>
<feature type="domain" description="Proteasome component Ecm29 N-terminal" evidence="5">
    <location>
        <begin position="11"/>
        <end position="499"/>
    </location>
</feature>